<dbReference type="InterPro" id="IPR027417">
    <property type="entry name" value="P-loop_NTPase"/>
</dbReference>
<dbReference type="GO" id="GO:0016226">
    <property type="term" value="P:iron-sulfur cluster assembly"/>
    <property type="evidence" value="ECO:0007669"/>
    <property type="project" value="UniProtKB-UniRule"/>
</dbReference>
<comment type="miscellaneous">
    <text evidence="8">Although plant and algal NBP35 proteins lack the characteristic CXXC motif in the C-terminus, thought to be required for Fe-S cluster binding, they can bind a [4Fe-4S] cluster in the C-terminus. Also, in this linage, no CFD1 partner protein homolog as found in other eukaryotes can be found.</text>
</comment>
<dbReference type="HAMAP" id="MF_02040">
    <property type="entry name" value="Mrp_NBP35"/>
    <property type="match status" value="1"/>
</dbReference>
<accession>A0AAW1NSR7</accession>
<dbReference type="GO" id="GO:0046872">
    <property type="term" value="F:metal ion binding"/>
    <property type="evidence" value="ECO:0007669"/>
    <property type="project" value="UniProtKB-KW"/>
</dbReference>
<dbReference type="InterPro" id="IPR000808">
    <property type="entry name" value="Mrp-like_CS"/>
</dbReference>
<comment type="cofactor">
    <cofactor evidence="8">
        <name>[4Fe-4S] cluster</name>
        <dbReference type="ChEBI" id="CHEBI:49883"/>
    </cofactor>
    <text evidence="8">Binds 3 [4Fe-4S] clusters per homodimer. Contains two stable clusters in the N-termini and one labile, bridging cluster between subunits of the homodimer.</text>
</comment>
<dbReference type="CDD" id="cd02037">
    <property type="entry name" value="Mrp_NBP35"/>
    <property type="match status" value="1"/>
</dbReference>
<dbReference type="GO" id="GO:0051539">
    <property type="term" value="F:4 iron, 4 sulfur cluster binding"/>
    <property type="evidence" value="ECO:0007669"/>
    <property type="project" value="UniProtKB-UniRule"/>
</dbReference>
<proteinExistence type="inferred from homology"/>
<dbReference type="InterPro" id="IPR028601">
    <property type="entry name" value="NUBP1/Nbp35"/>
</dbReference>
<evidence type="ECO:0000256" key="1">
    <source>
        <dbReference type="ARBA" id="ARBA00022485"/>
    </source>
</evidence>
<dbReference type="SUPFAM" id="SSF52540">
    <property type="entry name" value="P-loop containing nucleoside triphosphate hydrolases"/>
    <property type="match status" value="1"/>
</dbReference>
<gene>
    <name evidence="8" type="primary">NBP35</name>
    <name evidence="9" type="ORF">WJX73_007343</name>
</gene>
<sequence length="322" mass="33536">MAVGEVPNNANEHCVGTQSDQAGTAPSCAGCPNQAACATAPKGPDPDLAAISARMKAIKHKILVLSGKGGVGKSTFAAQLAFALAASGKDVGLLDIDICGPSVPRMLGLEGQEIHSSAAGWSPVFVDERLGVMSIGFLLPDQDDAVIWRGPRKNGLIKQFLKDVDWGELDYLVVDAPPGTSDEHISIAQYLKESQVDGAVIVTTPQEVALLDVRKEINFAKKVGLPVLGVVENMSGLTQPLNNIAFRDASGADVTASVLEAVQAALPNAQVFAETRLFTPAAAGGAEGMAMRMGVPFLGRIPMDPALGQALSQQQMTFIPGE</sequence>
<keyword evidence="3 8" id="KW-0479">Metal-binding</keyword>
<dbReference type="Proteomes" id="UP001465755">
    <property type="component" value="Unassembled WGS sequence"/>
</dbReference>
<dbReference type="PANTHER" id="PTHR23264">
    <property type="entry name" value="NUCLEOTIDE-BINDING PROTEIN NBP35 YEAST -RELATED"/>
    <property type="match status" value="1"/>
</dbReference>
<dbReference type="AlphaFoldDB" id="A0AAW1NSR7"/>
<evidence type="ECO:0000256" key="6">
    <source>
        <dbReference type="ARBA" id="ARBA00023004"/>
    </source>
</evidence>
<comment type="subunit">
    <text evidence="8">Homodimer and homotetramer. Predominantly homodimeric.</text>
</comment>
<feature type="binding site" evidence="8">
    <location>
        <position position="37"/>
    </location>
    <ligand>
        <name>[4Fe-4S] cluster</name>
        <dbReference type="ChEBI" id="CHEBI:49883"/>
        <label>1</label>
    </ligand>
</feature>
<evidence type="ECO:0000256" key="8">
    <source>
        <dbReference type="HAMAP-Rule" id="MF_03038"/>
    </source>
</evidence>
<keyword evidence="1 8" id="KW-0004">4Fe-4S</keyword>
<evidence type="ECO:0000256" key="2">
    <source>
        <dbReference type="ARBA" id="ARBA00022490"/>
    </source>
</evidence>
<organism evidence="9 10">
    <name type="scientific">Symbiochloris irregularis</name>
    <dbReference type="NCBI Taxonomy" id="706552"/>
    <lineage>
        <taxon>Eukaryota</taxon>
        <taxon>Viridiplantae</taxon>
        <taxon>Chlorophyta</taxon>
        <taxon>core chlorophytes</taxon>
        <taxon>Trebouxiophyceae</taxon>
        <taxon>Trebouxiales</taxon>
        <taxon>Trebouxiaceae</taxon>
        <taxon>Symbiochloris</taxon>
    </lineage>
</organism>
<comment type="subcellular location">
    <subcellularLocation>
        <location evidence="8">Cytoplasm</location>
    </subcellularLocation>
</comment>
<name>A0AAW1NSR7_9CHLO</name>
<evidence type="ECO:0000313" key="10">
    <source>
        <dbReference type="Proteomes" id="UP001465755"/>
    </source>
</evidence>
<comment type="caution">
    <text evidence="9">The sequence shown here is derived from an EMBL/GenBank/DDBJ whole genome shotgun (WGS) entry which is preliminary data.</text>
</comment>
<keyword evidence="10" id="KW-1185">Reference proteome</keyword>
<dbReference type="Gene3D" id="3.40.50.300">
    <property type="entry name" value="P-loop containing nucleotide triphosphate hydrolases"/>
    <property type="match status" value="1"/>
</dbReference>
<dbReference type="PANTHER" id="PTHR23264:SF19">
    <property type="entry name" value="CYTOSOLIC FE-S CLUSTER ASSEMBLY FACTOR NUBP2"/>
    <property type="match status" value="1"/>
</dbReference>
<evidence type="ECO:0000256" key="4">
    <source>
        <dbReference type="ARBA" id="ARBA00022741"/>
    </source>
</evidence>
<protein>
    <recommendedName>
        <fullName evidence="8">Cytosolic Fe-S cluster assembly factor NBP35</fullName>
    </recommendedName>
</protein>
<comment type="similarity">
    <text evidence="8">Belongs to the Mrp/NBP35 ATP-binding proteins family. NUBP1/NBP35 subfamily.</text>
</comment>
<feature type="binding site" evidence="8">
    <location>
        <begin position="67"/>
        <end position="74"/>
    </location>
    <ligand>
        <name>ATP</name>
        <dbReference type="ChEBI" id="CHEBI:30616"/>
    </ligand>
</feature>
<evidence type="ECO:0000256" key="5">
    <source>
        <dbReference type="ARBA" id="ARBA00022840"/>
    </source>
</evidence>
<dbReference type="GO" id="GO:0140663">
    <property type="term" value="F:ATP-dependent FeS chaperone activity"/>
    <property type="evidence" value="ECO:0007669"/>
    <property type="project" value="InterPro"/>
</dbReference>
<evidence type="ECO:0000256" key="3">
    <source>
        <dbReference type="ARBA" id="ARBA00022723"/>
    </source>
</evidence>
<keyword evidence="7 8" id="KW-0411">Iron-sulfur</keyword>
<dbReference type="HAMAP" id="MF_03038">
    <property type="entry name" value="NUBP1"/>
    <property type="match status" value="1"/>
</dbReference>
<evidence type="ECO:0000313" key="9">
    <source>
        <dbReference type="EMBL" id="KAK9792754.1"/>
    </source>
</evidence>
<keyword evidence="6 8" id="KW-0408">Iron</keyword>
<dbReference type="PROSITE" id="PS01215">
    <property type="entry name" value="MRP"/>
    <property type="match status" value="1"/>
</dbReference>
<keyword evidence="2 8" id="KW-0963">Cytoplasm</keyword>
<dbReference type="Pfam" id="PF10609">
    <property type="entry name" value="ParA"/>
    <property type="match status" value="1"/>
</dbReference>
<dbReference type="InterPro" id="IPR019591">
    <property type="entry name" value="Mrp/NBP35_ATP-bd"/>
</dbReference>
<dbReference type="InterPro" id="IPR033756">
    <property type="entry name" value="YlxH/NBP35"/>
</dbReference>
<keyword evidence="5 8" id="KW-0067">ATP-binding</keyword>
<comment type="function">
    <text evidence="8">Component of the cytosolic iron-sulfur (Fe-S) protein assembly (CIA) machinery. Required for maturation of extramitochondrial Fe-S proteins. Functions as Fe-S scaffold, mediating the de novo assembly of an Fe-S cluster and its transfer to target apoproteins. Essential for embryo development.</text>
</comment>
<dbReference type="EMBL" id="JALJOQ010000158">
    <property type="protein sequence ID" value="KAK9792754.1"/>
    <property type="molecule type" value="Genomic_DNA"/>
</dbReference>
<feature type="binding site" evidence="8">
    <location>
        <position position="14"/>
    </location>
    <ligand>
        <name>[4Fe-4S] cluster</name>
        <dbReference type="ChEBI" id="CHEBI:49883"/>
        <label>1</label>
    </ligand>
</feature>
<evidence type="ECO:0000256" key="7">
    <source>
        <dbReference type="ARBA" id="ARBA00023014"/>
    </source>
</evidence>
<reference evidence="9 10" key="1">
    <citation type="journal article" date="2024" name="Nat. Commun.">
        <title>Phylogenomics reveals the evolutionary origins of lichenization in chlorophyte algae.</title>
        <authorList>
            <person name="Puginier C."/>
            <person name="Libourel C."/>
            <person name="Otte J."/>
            <person name="Skaloud P."/>
            <person name="Haon M."/>
            <person name="Grisel S."/>
            <person name="Petersen M."/>
            <person name="Berrin J.G."/>
            <person name="Delaux P.M."/>
            <person name="Dal Grande F."/>
            <person name="Keller J."/>
        </authorList>
    </citation>
    <scope>NUCLEOTIDE SEQUENCE [LARGE SCALE GENOMIC DNA]</scope>
    <source>
        <strain evidence="9 10">SAG 2036</strain>
    </source>
</reference>
<feature type="binding site" evidence="8">
    <location>
        <position position="28"/>
    </location>
    <ligand>
        <name>[4Fe-4S] cluster</name>
        <dbReference type="ChEBI" id="CHEBI:49883"/>
        <label>1</label>
    </ligand>
</feature>
<feature type="binding site" evidence="8">
    <location>
        <position position="31"/>
    </location>
    <ligand>
        <name>[4Fe-4S] cluster</name>
        <dbReference type="ChEBI" id="CHEBI:49883"/>
        <label>1</label>
    </ligand>
</feature>
<keyword evidence="4 8" id="KW-0547">Nucleotide-binding</keyword>
<dbReference type="GO" id="GO:0005524">
    <property type="term" value="F:ATP binding"/>
    <property type="evidence" value="ECO:0007669"/>
    <property type="project" value="UniProtKB-KW"/>
</dbReference>
<dbReference type="GO" id="GO:0005829">
    <property type="term" value="C:cytosol"/>
    <property type="evidence" value="ECO:0007669"/>
    <property type="project" value="TreeGrafter"/>
</dbReference>